<dbReference type="PATRIC" id="fig|946483.4.peg.1350"/>
<evidence type="ECO:0000313" key="2">
    <source>
        <dbReference type="Proteomes" id="UP000017184"/>
    </source>
</evidence>
<accession>U5NB21</accession>
<sequence>MTGHLVFLLEEPSAKDFLEGILSGILPGGTTVHFLVFEGKQDLEKQLVRRIKGWLLPNSQFIVMRDQDSGECTVIKQRLQSLCTLAGRPETVVRIACRELEAFFTGDWQAVAQAFDKPNLAANDRKAKFRNPDVLGSPSQELRRAIPHYQKRDGARRITAYLVPDRNRSNSFRVLFQTLCGLSRA</sequence>
<dbReference type="Pfam" id="PF14103">
    <property type="entry name" value="DUF4276"/>
    <property type="match status" value="1"/>
</dbReference>
<dbReference type="KEGG" id="cbx:Cenrod_1341"/>
<reference evidence="1 2" key="1">
    <citation type="journal article" date="2013" name="Genome Biol.">
        <title>Genomic analysis reveals key aspects of prokaryotic symbiosis in the phototrophic consortium "Chlorochromatium aggregatum".</title>
        <authorList>
            <person name="Liu Z."/>
            <person name="Muller J."/>
            <person name="Li T."/>
            <person name="Alvey R.M."/>
            <person name="Vogl K."/>
            <person name="Frigaard N.U."/>
            <person name="Rockwell N.C."/>
            <person name="Boyd E.S."/>
            <person name="Tomsho L.P."/>
            <person name="Schuster S.C."/>
            <person name="Henke P."/>
            <person name="Rohde M."/>
            <person name="Overmann J."/>
            <person name="Bryant D.A."/>
        </authorList>
    </citation>
    <scope>NUCLEOTIDE SEQUENCE [LARGE SCALE GENOMIC DNA]</scope>
    <source>
        <strain evidence="1">CR</strain>
    </source>
</reference>
<dbReference type="HOGENOM" id="CLU_109798_1_0_4"/>
<proteinExistence type="predicted"/>
<evidence type="ECO:0008006" key="3">
    <source>
        <dbReference type="Google" id="ProtNLM"/>
    </source>
</evidence>
<name>U5NB21_9BURK</name>
<dbReference type="EMBL" id="CP004885">
    <property type="protein sequence ID" value="AGX87428.1"/>
    <property type="molecule type" value="Genomic_DNA"/>
</dbReference>
<evidence type="ECO:0000313" key="1">
    <source>
        <dbReference type="EMBL" id="AGX87428.1"/>
    </source>
</evidence>
<gene>
    <name evidence="1" type="ORF">Cenrod_1341</name>
</gene>
<dbReference type="InterPro" id="IPR025455">
    <property type="entry name" value="DUF4276"/>
</dbReference>
<organism evidence="1 2">
    <name type="scientific">Candidatus Symbiobacter mobilis CR</name>
    <dbReference type="NCBI Taxonomy" id="946483"/>
    <lineage>
        <taxon>Bacteria</taxon>
        <taxon>Pseudomonadati</taxon>
        <taxon>Pseudomonadota</taxon>
        <taxon>Betaproteobacteria</taxon>
        <taxon>Burkholderiales</taxon>
        <taxon>Comamonadaceae</taxon>
    </lineage>
</organism>
<dbReference type="OrthoDB" id="283783at2"/>
<dbReference type="Proteomes" id="UP000017184">
    <property type="component" value="Chromosome"/>
</dbReference>
<dbReference type="eggNOG" id="ENOG502ZYZ6">
    <property type="taxonomic scope" value="Bacteria"/>
</dbReference>
<dbReference type="AlphaFoldDB" id="U5NB21"/>
<protein>
    <recommendedName>
        <fullName evidence="3">DUF4276 family protein</fullName>
    </recommendedName>
</protein>
<dbReference type="STRING" id="946483.Cenrod_1341"/>
<keyword evidence="2" id="KW-1185">Reference proteome</keyword>